<dbReference type="InterPro" id="IPR012938">
    <property type="entry name" value="Glc/Sorbosone_DH"/>
</dbReference>
<dbReference type="PANTHER" id="PTHR19328:SF75">
    <property type="entry name" value="ALDOSE SUGAR DEHYDROGENASE YLII"/>
    <property type="match status" value="1"/>
</dbReference>
<dbReference type="InterPro" id="IPR011041">
    <property type="entry name" value="Quinoprot_gluc/sorb_DH_b-prop"/>
</dbReference>
<feature type="domain" description="Glucose/Sorbosone dehydrogenase" evidence="1">
    <location>
        <begin position="42"/>
        <end position="370"/>
    </location>
</feature>
<proteinExistence type="predicted"/>
<dbReference type="Gene3D" id="2.120.10.30">
    <property type="entry name" value="TolB, C-terminal domain"/>
    <property type="match status" value="1"/>
</dbReference>
<protein>
    <recommendedName>
        <fullName evidence="1">Glucose/Sorbosone dehydrogenase domain-containing protein</fullName>
    </recommendedName>
</protein>
<dbReference type="AlphaFoldDB" id="A0A381RH96"/>
<name>A0A381RH96_9ZZZZ</name>
<evidence type="ECO:0000313" key="2">
    <source>
        <dbReference type="EMBL" id="SUZ91186.1"/>
    </source>
</evidence>
<dbReference type="EMBL" id="UINC01001955">
    <property type="protein sequence ID" value="SUZ91186.1"/>
    <property type="molecule type" value="Genomic_DNA"/>
</dbReference>
<dbReference type="SUPFAM" id="SSF50952">
    <property type="entry name" value="Soluble quinoprotein glucose dehydrogenase"/>
    <property type="match status" value="1"/>
</dbReference>
<organism evidence="2">
    <name type="scientific">marine metagenome</name>
    <dbReference type="NCBI Taxonomy" id="408172"/>
    <lineage>
        <taxon>unclassified sequences</taxon>
        <taxon>metagenomes</taxon>
        <taxon>ecological metagenomes</taxon>
    </lineage>
</organism>
<dbReference type="Pfam" id="PF07995">
    <property type="entry name" value="GSDH"/>
    <property type="match status" value="1"/>
</dbReference>
<gene>
    <name evidence="2" type="ORF">METZ01_LOCUS44040</name>
</gene>
<accession>A0A381RH96</accession>
<evidence type="ECO:0000259" key="1">
    <source>
        <dbReference type="Pfam" id="PF07995"/>
    </source>
</evidence>
<dbReference type="PANTHER" id="PTHR19328">
    <property type="entry name" value="HEDGEHOG-INTERACTING PROTEIN"/>
    <property type="match status" value="1"/>
</dbReference>
<reference evidence="2" key="1">
    <citation type="submission" date="2018-05" db="EMBL/GenBank/DDBJ databases">
        <authorList>
            <person name="Lanie J.A."/>
            <person name="Ng W.-L."/>
            <person name="Kazmierczak K.M."/>
            <person name="Andrzejewski T.M."/>
            <person name="Davidsen T.M."/>
            <person name="Wayne K.J."/>
            <person name="Tettelin H."/>
            <person name="Glass J.I."/>
            <person name="Rusch D."/>
            <person name="Podicherti R."/>
            <person name="Tsui H.-C.T."/>
            <person name="Winkler M.E."/>
        </authorList>
    </citation>
    <scope>NUCLEOTIDE SEQUENCE</scope>
</reference>
<dbReference type="InterPro" id="IPR011042">
    <property type="entry name" value="6-blade_b-propeller_TolB-like"/>
</dbReference>
<sequence>MTRAVVACAVLVGIFSESPVVGQEVLRSALYDVRVVTVADELEVPWSLAWLPGGDMLVTERPGRLRIVRDGVLLPGAVPGVPEVFAEGQGGLFEVLPHPDFTDNKLLYVSFARPKGEGSTTTVIRGRFENDRLTDIEDVFEAQSQGRGHYGGRLAWHPDGYLFVSVGERMARAAGDLTAHPAQDLSNHHGVTVRLFEDGRVPDDNPFVGQEGALPEIWSYGHRNPQGLLVHPDTGDLWLDEHGPQGGDELNRVQPGLNYGWPVIGYGVNYGSGAAIHSGTRGEDIESPVHFWVPSIATSGLMVYTGDRFPQWQGNFFVGGLAGQQLARLTPSVDRPGQVEQEETLAYGIGRVRDVRQGPDGYIYLAVEQRGAPGRVVRLEPLPRN</sequence>